<dbReference type="AlphaFoldDB" id="A0A0C3IEV0"/>
<dbReference type="InParanoid" id="A0A0C3IEV0"/>
<gene>
    <name evidence="1" type="ORF">M404DRAFT_1007351</name>
</gene>
<accession>A0A0C3IEV0</accession>
<feature type="non-terminal residue" evidence="1">
    <location>
        <position position="90"/>
    </location>
</feature>
<keyword evidence="2" id="KW-1185">Reference proteome</keyword>
<dbReference type="Proteomes" id="UP000054217">
    <property type="component" value="Unassembled WGS sequence"/>
</dbReference>
<dbReference type="HOGENOM" id="CLU_2446736_0_0_1"/>
<proteinExistence type="predicted"/>
<protein>
    <submittedName>
        <fullName evidence="1">Uncharacterized protein</fullName>
    </submittedName>
</protein>
<reference evidence="2" key="2">
    <citation type="submission" date="2015-01" db="EMBL/GenBank/DDBJ databases">
        <title>Evolutionary Origins and Diversification of the Mycorrhizal Mutualists.</title>
        <authorList>
            <consortium name="DOE Joint Genome Institute"/>
            <consortium name="Mycorrhizal Genomics Consortium"/>
            <person name="Kohler A."/>
            <person name="Kuo A."/>
            <person name="Nagy L.G."/>
            <person name="Floudas D."/>
            <person name="Copeland A."/>
            <person name="Barry K.W."/>
            <person name="Cichocki N."/>
            <person name="Veneault-Fourrey C."/>
            <person name="LaButti K."/>
            <person name="Lindquist E.A."/>
            <person name="Lipzen A."/>
            <person name="Lundell T."/>
            <person name="Morin E."/>
            <person name="Murat C."/>
            <person name="Riley R."/>
            <person name="Ohm R."/>
            <person name="Sun H."/>
            <person name="Tunlid A."/>
            <person name="Henrissat B."/>
            <person name="Grigoriev I.V."/>
            <person name="Hibbett D.S."/>
            <person name="Martin F."/>
        </authorList>
    </citation>
    <scope>NUCLEOTIDE SEQUENCE [LARGE SCALE GENOMIC DNA]</scope>
    <source>
        <strain evidence="2">Marx 270</strain>
    </source>
</reference>
<organism evidence="1 2">
    <name type="scientific">Pisolithus tinctorius Marx 270</name>
    <dbReference type="NCBI Taxonomy" id="870435"/>
    <lineage>
        <taxon>Eukaryota</taxon>
        <taxon>Fungi</taxon>
        <taxon>Dikarya</taxon>
        <taxon>Basidiomycota</taxon>
        <taxon>Agaricomycotina</taxon>
        <taxon>Agaricomycetes</taxon>
        <taxon>Agaricomycetidae</taxon>
        <taxon>Boletales</taxon>
        <taxon>Sclerodermatineae</taxon>
        <taxon>Pisolithaceae</taxon>
        <taxon>Pisolithus</taxon>
    </lineage>
</organism>
<name>A0A0C3IEV0_PISTI</name>
<sequence>MAAANRFSVSQLFTSSPILHNRMTHELVWLAPSQKLNFLLAVPYAYMMAACHNPNFVLASLGNDNACPVMMVASECLLPVVSSELVCETY</sequence>
<reference evidence="1 2" key="1">
    <citation type="submission" date="2014-04" db="EMBL/GenBank/DDBJ databases">
        <authorList>
            <consortium name="DOE Joint Genome Institute"/>
            <person name="Kuo A."/>
            <person name="Kohler A."/>
            <person name="Costa M.D."/>
            <person name="Nagy L.G."/>
            <person name="Floudas D."/>
            <person name="Copeland A."/>
            <person name="Barry K.W."/>
            <person name="Cichocki N."/>
            <person name="Veneault-Fourrey C."/>
            <person name="LaButti K."/>
            <person name="Lindquist E.A."/>
            <person name="Lipzen A."/>
            <person name="Lundell T."/>
            <person name="Morin E."/>
            <person name="Murat C."/>
            <person name="Sun H."/>
            <person name="Tunlid A."/>
            <person name="Henrissat B."/>
            <person name="Grigoriev I.V."/>
            <person name="Hibbett D.S."/>
            <person name="Martin F."/>
            <person name="Nordberg H.P."/>
            <person name="Cantor M.N."/>
            <person name="Hua S.X."/>
        </authorList>
    </citation>
    <scope>NUCLEOTIDE SEQUENCE [LARGE SCALE GENOMIC DNA]</scope>
    <source>
        <strain evidence="1 2">Marx 270</strain>
    </source>
</reference>
<dbReference type="EMBL" id="KN832064">
    <property type="protein sequence ID" value="KIN95572.1"/>
    <property type="molecule type" value="Genomic_DNA"/>
</dbReference>
<evidence type="ECO:0000313" key="1">
    <source>
        <dbReference type="EMBL" id="KIN95572.1"/>
    </source>
</evidence>
<evidence type="ECO:0000313" key="2">
    <source>
        <dbReference type="Proteomes" id="UP000054217"/>
    </source>
</evidence>